<comment type="caution">
    <text evidence="2">The sequence shown here is derived from an EMBL/GenBank/DDBJ whole genome shotgun (WGS) entry which is preliminary data.</text>
</comment>
<keyword evidence="1" id="KW-1133">Transmembrane helix</keyword>
<dbReference type="RefSeq" id="WP_307362536.1">
    <property type="nucleotide sequence ID" value="NZ_JAUSXK010000001.1"/>
</dbReference>
<proteinExistence type="predicted"/>
<dbReference type="Pfam" id="PF13196">
    <property type="entry name" value="DUF4012"/>
    <property type="match status" value="1"/>
</dbReference>
<accession>A0ABU0PB90</accession>
<evidence type="ECO:0008006" key="4">
    <source>
        <dbReference type="Google" id="ProtNLM"/>
    </source>
</evidence>
<dbReference type="InterPro" id="IPR025101">
    <property type="entry name" value="DUF4012"/>
</dbReference>
<reference evidence="2 3" key="1">
    <citation type="submission" date="2023-07" db="EMBL/GenBank/DDBJ databases">
        <title>Comparative genomics of wheat-associated soil bacteria to identify genetic determinants of phenazine resistance.</title>
        <authorList>
            <person name="Mouncey N."/>
        </authorList>
    </citation>
    <scope>NUCLEOTIDE SEQUENCE [LARGE SCALE GENOMIC DNA]</scope>
    <source>
        <strain evidence="2 3">W2I7</strain>
    </source>
</reference>
<dbReference type="EMBL" id="JAUSXK010000001">
    <property type="protein sequence ID" value="MDQ0644614.1"/>
    <property type="molecule type" value="Genomic_DNA"/>
</dbReference>
<keyword evidence="1" id="KW-0812">Transmembrane</keyword>
<evidence type="ECO:0000313" key="3">
    <source>
        <dbReference type="Proteomes" id="UP001239085"/>
    </source>
</evidence>
<protein>
    <recommendedName>
        <fullName evidence="4">DUF4012 domain-containing protein</fullName>
    </recommendedName>
</protein>
<dbReference type="Proteomes" id="UP001239085">
    <property type="component" value="Unassembled WGS sequence"/>
</dbReference>
<evidence type="ECO:0000313" key="2">
    <source>
        <dbReference type="EMBL" id="MDQ0644614.1"/>
    </source>
</evidence>
<name>A0ABU0PB90_9MICO</name>
<gene>
    <name evidence="2" type="ORF">QFZ46_002774</name>
</gene>
<sequence length="619" mass="65483">MTTRAAERARRADRPRRPLLRSFRLWVPVGIVLLLIVIAVVGLLVGNRLYDRAMAAKDSLEQALPLASTAKDQILAGDSEGASATAATLSALTADARKQTDDEMWKNLEWVPFVGPNLHAVRTAAVVTDDLVNDALTPATSLSLKALTPVDGAINLAAITDMQAAVTQAADAVEKAATDLDSVDRDALIPQVGGALTQLTDAVDEMQPLLGPAKDIIGILPTALGAEAPRNYLMVFQNNAESRGTGGNPAAIVMITADQGRISITQQASSADFANGRPEPVTALNPELEALYGDKVGRWISDTTMSPDFSESVEVIRAYWAEAFGTPVDAVVSFDPVALSYLLQATGPAVIPAEPFEIDGETVQLLDEPITLTSENAVPLLLNEVYWMFPEGYQQDAVFAAAARSIFDIITSGSADPKALVDSLAHAVDENRLLYSPATEAEAALVGESKLSGRLPSTNEERTLVGVYVNDFTQSKLDYYMQLDVAASSTQCTAPDSPTFTTTATLTNTVTPEQAPELPRPIAPGNYFTKGTVATYLVFYGPVGSTFTGATVDGQPVEVGGVQHLGRGAVKIAVENLPAQTHTVEATFTGAAGEYGPLDIQHTPMVRTVSEQLTAEGCG</sequence>
<feature type="transmembrane region" description="Helical" evidence="1">
    <location>
        <begin position="25"/>
        <end position="45"/>
    </location>
</feature>
<evidence type="ECO:0000256" key="1">
    <source>
        <dbReference type="SAM" id="Phobius"/>
    </source>
</evidence>
<keyword evidence="1" id="KW-0472">Membrane</keyword>
<organism evidence="2 3">
    <name type="scientific">Microbacterium murale</name>
    <dbReference type="NCBI Taxonomy" id="1081040"/>
    <lineage>
        <taxon>Bacteria</taxon>
        <taxon>Bacillati</taxon>
        <taxon>Actinomycetota</taxon>
        <taxon>Actinomycetes</taxon>
        <taxon>Micrococcales</taxon>
        <taxon>Microbacteriaceae</taxon>
        <taxon>Microbacterium</taxon>
    </lineage>
</organism>
<keyword evidence="3" id="KW-1185">Reference proteome</keyword>